<comment type="subcellular location">
    <subcellularLocation>
        <location evidence="1">Membrane</location>
        <topology evidence="1">Multi-pass membrane protein</topology>
    </subcellularLocation>
</comment>
<feature type="transmembrane region" description="Helical" evidence="5">
    <location>
        <begin position="18"/>
        <end position="39"/>
    </location>
</feature>
<reference evidence="7 8" key="1">
    <citation type="submission" date="2022-11" db="EMBL/GenBank/DDBJ databases">
        <title>Genome sequencing of Acetobacter type strain.</title>
        <authorList>
            <person name="Heo J."/>
            <person name="Lee D."/>
            <person name="Han B.-H."/>
            <person name="Hong S.-B."/>
            <person name="Kwon S.-W."/>
        </authorList>
    </citation>
    <scope>NUCLEOTIDE SEQUENCE [LARGE SCALE GENOMIC DNA]</scope>
    <source>
        <strain evidence="7 8">KACC 21253</strain>
    </source>
</reference>
<protein>
    <submittedName>
        <fullName evidence="7">DMT family transporter</fullName>
    </submittedName>
</protein>
<dbReference type="SUPFAM" id="SSF103481">
    <property type="entry name" value="Multidrug resistance efflux transporter EmrE"/>
    <property type="match status" value="2"/>
</dbReference>
<gene>
    <name evidence="7" type="ORF">OQ497_02285</name>
</gene>
<feature type="transmembrane region" description="Helical" evidence="5">
    <location>
        <begin position="78"/>
        <end position="97"/>
    </location>
</feature>
<dbReference type="InterPro" id="IPR000620">
    <property type="entry name" value="EamA_dom"/>
</dbReference>
<evidence type="ECO:0000313" key="8">
    <source>
        <dbReference type="Proteomes" id="UP001301152"/>
    </source>
</evidence>
<feature type="transmembrane region" description="Helical" evidence="5">
    <location>
        <begin position="283"/>
        <end position="304"/>
    </location>
</feature>
<keyword evidence="2 5" id="KW-0812">Transmembrane</keyword>
<accession>A0ABT3QC34</accession>
<feature type="transmembrane region" description="Helical" evidence="5">
    <location>
        <begin position="227"/>
        <end position="251"/>
    </location>
</feature>
<dbReference type="PANTHER" id="PTHR32322:SF9">
    <property type="entry name" value="AMINO-ACID METABOLITE EFFLUX PUMP-RELATED"/>
    <property type="match status" value="1"/>
</dbReference>
<dbReference type="RefSeq" id="WP_242005219.1">
    <property type="nucleotide sequence ID" value="NZ_JAPIUZ010000001.1"/>
</dbReference>
<dbReference type="PANTHER" id="PTHR32322">
    <property type="entry name" value="INNER MEMBRANE TRANSPORTER"/>
    <property type="match status" value="1"/>
</dbReference>
<feature type="transmembrane region" description="Helical" evidence="5">
    <location>
        <begin position="164"/>
        <end position="183"/>
    </location>
</feature>
<dbReference type="InterPro" id="IPR037185">
    <property type="entry name" value="EmrE-like"/>
</dbReference>
<feature type="transmembrane region" description="Helical" evidence="5">
    <location>
        <begin position="195"/>
        <end position="215"/>
    </location>
</feature>
<dbReference type="EMBL" id="JAPIUZ010000001">
    <property type="protein sequence ID" value="MCX2562799.1"/>
    <property type="molecule type" value="Genomic_DNA"/>
</dbReference>
<feature type="domain" description="EamA" evidence="6">
    <location>
        <begin position="19"/>
        <end position="151"/>
    </location>
</feature>
<name>A0ABT3QC34_9PROT</name>
<feature type="transmembrane region" description="Helical" evidence="5">
    <location>
        <begin position="103"/>
        <end position="125"/>
    </location>
</feature>
<feature type="transmembrane region" description="Helical" evidence="5">
    <location>
        <begin position="45"/>
        <end position="66"/>
    </location>
</feature>
<feature type="transmembrane region" description="Helical" evidence="5">
    <location>
        <begin position="137"/>
        <end position="158"/>
    </location>
</feature>
<evidence type="ECO:0000256" key="3">
    <source>
        <dbReference type="ARBA" id="ARBA00022989"/>
    </source>
</evidence>
<evidence type="ECO:0000259" key="6">
    <source>
        <dbReference type="Pfam" id="PF00892"/>
    </source>
</evidence>
<organism evidence="7 8">
    <name type="scientific">Acetobacter thailandicus</name>
    <dbReference type="NCBI Taxonomy" id="1502842"/>
    <lineage>
        <taxon>Bacteria</taxon>
        <taxon>Pseudomonadati</taxon>
        <taxon>Pseudomonadota</taxon>
        <taxon>Alphaproteobacteria</taxon>
        <taxon>Acetobacterales</taxon>
        <taxon>Acetobacteraceae</taxon>
        <taxon>Acetobacter</taxon>
    </lineage>
</organism>
<keyword evidence="3 5" id="KW-1133">Transmembrane helix</keyword>
<dbReference type="Proteomes" id="UP001301152">
    <property type="component" value="Unassembled WGS sequence"/>
</dbReference>
<dbReference type="Pfam" id="PF00892">
    <property type="entry name" value="EamA"/>
    <property type="match status" value="2"/>
</dbReference>
<keyword evidence="4 5" id="KW-0472">Membrane</keyword>
<evidence type="ECO:0000256" key="5">
    <source>
        <dbReference type="SAM" id="Phobius"/>
    </source>
</evidence>
<evidence type="ECO:0000313" key="7">
    <source>
        <dbReference type="EMBL" id="MCX2562799.1"/>
    </source>
</evidence>
<keyword evidence="8" id="KW-1185">Reference proteome</keyword>
<dbReference type="InterPro" id="IPR050638">
    <property type="entry name" value="AA-Vitamin_Transporters"/>
</dbReference>
<feature type="transmembrane region" description="Helical" evidence="5">
    <location>
        <begin position="258"/>
        <end position="277"/>
    </location>
</feature>
<sequence>MQPENGVSAAPAMGGREWIMLAVLAFLWGASFFFFKIMVAAHLPVFLIVFGRVFIAALILNIWLMIKRDMLPHSWAMWRDFIILGIFNNAVPFALIVCGEQRLSSGLASILNATTPVFTIIVAHFYTETEKLSLPKIAGIAAGFAGVMILVGGDLFSAPGGHSLVGELASLGAAVSYAIGGVFGKRFSAIPPLKIATGQITSAALVLLPLVLLFDHPWQLPMPGLDVWGALIGISFFSTVIGYILFFHILAVAGATNVLLVTFLVPVTALLLGWGILGEVITARSLLGMAVIGLGLASIDGRIFKYLKK</sequence>
<evidence type="ECO:0000256" key="2">
    <source>
        <dbReference type="ARBA" id="ARBA00022692"/>
    </source>
</evidence>
<comment type="caution">
    <text evidence="7">The sequence shown here is derived from an EMBL/GenBank/DDBJ whole genome shotgun (WGS) entry which is preliminary data.</text>
</comment>
<proteinExistence type="predicted"/>
<evidence type="ECO:0000256" key="4">
    <source>
        <dbReference type="ARBA" id="ARBA00023136"/>
    </source>
</evidence>
<evidence type="ECO:0000256" key="1">
    <source>
        <dbReference type="ARBA" id="ARBA00004141"/>
    </source>
</evidence>
<feature type="domain" description="EamA" evidence="6">
    <location>
        <begin position="166"/>
        <end position="297"/>
    </location>
</feature>